<reference evidence="1 2" key="1">
    <citation type="submission" date="2016-02" db="EMBL/GenBank/DDBJ databases">
        <title>Species-wide whole genome sequencing reveals diversity, host range in Lonsdalea quercina.</title>
        <authorList>
            <person name="Li Y."/>
        </authorList>
    </citation>
    <scope>NUCLEOTIDE SEQUENCE [LARGE SCALE GENOMIC DNA]</scope>
    <source>
        <strain evidence="1 2">LMG 26265</strain>
    </source>
</reference>
<comment type="caution">
    <text evidence="1">The sequence shown here is derived from an EMBL/GenBank/DDBJ whole genome shotgun (WGS) entry which is preliminary data.</text>
</comment>
<dbReference type="RefSeq" id="WP_094100553.1">
    <property type="nucleotide sequence ID" value="NZ_LUTQ01000012.1"/>
</dbReference>
<name>A0ABX3XIP5_9GAMM</name>
<gene>
    <name evidence="1" type="ORF">AU512_05735</name>
</gene>
<accession>A0ABX3XIP5</accession>
<proteinExistence type="predicted"/>
<protein>
    <submittedName>
        <fullName evidence="1">Uncharacterized protein</fullName>
    </submittedName>
</protein>
<organism evidence="1 2">
    <name type="scientific">Lonsdalea iberica</name>
    <dbReference type="NCBI Taxonomy" id="1082703"/>
    <lineage>
        <taxon>Bacteria</taxon>
        <taxon>Pseudomonadati</taxon>
        <taxon>Pseudomonadota</taxon>
        <taxon>Gammaproteobacteria</taxon>
        <taxon>Enterobacterales</taxon>
        <taxon>Pectobacteriaceae</taxon>
        <taxon>Lonsdalea</taxon>
    </lineage>
</organism>
<dbReference type="EMBL" id="LUTQ01000012">
    <property type="protein sequence ID" value="OSN10892.1"/>
    <property type="molecule type" value="Genomic_DNA"/>
</dbReference>
<evidence type="ECO:0000313" key="2">
    <source>
        <dbReference type="Proteomes" id="UP000194040"/>
    </source>
</evidence>
<sequence>MSLDISISKSSLSGFYIATTNHPQGYRLAFPHWQVFCDFFRQLVGAETSQKKLMRIYDEIHSQENTPEEKFYALKELSHTVCAKYQENFHSVIDDNGTILFYYKDLLLAELPILPIMTENEINVSQPIFYDIEESKTVSEFSRYALDAFLPALERLDELSKRADKENTDESETRLEQAIWHFKFNDFYSFICHVQSLPLPKTVRESCESDINDMIQADRGDPNMQWTKDHAYTLASTENLFDYTQRVKETFLKISSAIYSDMISQLVEDVERFKTAQSTYDVPSLHRSAASLGDRLKHFDFLRTPAGAIDFSVFEQLFACAGRPPEGMQFFRSTLEEAEHLYGQYWLIPKKTPLIWGALPAKFRCICKMGSTTSPTSWMNISRLRGKGKT</sequence>
<evidence type="ECO:0000313" key="1">
    <source>
        <dbReference type="EMBL" id="OSN10892.1"/>
    </source>
</evidence>
<dbReference type="Proteomes" id="UP000194040">
    <property type="component" value="Unassembled WGS sequence"/>
</dbReference>
<keyword evidence="2" id="KW-1185">Reference proteome</keyword>